<evidence type="ECO:0000313" key="4">
    <source>
        <dbReference type="Proteomes" id="UP000192927"/>
    </source>
</evidence>
<feature type="region of interest" description="Disordered" evidence="1">
    <location>
        <begin position="1"/>
        <end position="147"/>
    </location>
</feature>
<protein>
    <recommendedName>
        <fullName evidence="2">DUF7924 domain-containing protein</fullName>
    </recommendedName>
</protein>
<proteinExistence type="predicted"/>
<evidence type="ECO:0000256" key="1">
    <source>
        <dbReference type="SAM" id="MobiDB-lite"/>
    </source>
</evidence>
<keyword evidence="4" id="KW-1185">Reference proteome</keyword>
<sequence length="578" mass="64010">MTGRLPNRKNNPQAIQKAKKPAPKKPAPKKSAPKKPAPKKSAPKKSAPRKPAPRKPAPSQRKTLSRAVRYTKTLAANPAPPFADSPSPTSPPLTDRPRAREKKRRHDSQDDHSEKQLQKKRQFASGSGQFISDHASQNDTPAKPLQDNSRFASWLNQLLTEENLATLERLTWSTPHDNMERTIITPEKGGRKRPFSRQSISAGFTHVTPSAESSKATTKGTGTYAHYRWVTLDRARVYVCSSPPPKDIQVRIDAVIERETSEERKLEVTAIAQQLCADFVPVLNGAGKEDDSVEPIYRALSVLDKNQKCEFPRKMDWAPSLKPHVALFFWRLPSPDRSNVDADEADVSPSKRIQIGTTSNSADRPQTTMALPRPPLLQPQEGNALLKTPCPDITMGLRHSTMVNTLVAKGISEDQADGFLKFLQEQHRLCSSPSQQGVPIRFPVLVVEGKSYSTSKFVFEAQNQAAVSGSCMINMQLQLDELFESFAPGPYTKKAPLAFSICTEGPHIELWVHYTTSTNGRRNYNMSILKTCHALLLAGVVDFLVVVDKVLSWASSEFADDVAELLASVERAAQQYGA</sequence>
<feature type="compositionally biased region" description="Basic residues" evidence="1">
    <location>
        <begin position="17"/>
        <end position="53"/>
    </location>
</feature>
<name>A0A1W5D992_9LECA</name>
<feature type="compositionally biased region" description="Basic and acidic residues" evidence="1">
    <location>
        <begin position="107"/>
        <end position="117"/>
    </location>
</feature>
<dbReference type="InterPro" id="IPR057684">
    <property type="entry name" value="DUF7924"/>
</dbReference>
<organism evidence="3 4">
    <name type="scientific">Lasallia pustulata</name>
    <dbReference type="NCBI Taxonomy" id="136370"/>
    <lineage>
        <taxon>Eukaryota</taxon>
        <taxon>Fungi</taxon>
        <taxon>Dikarya</taxon>
        <taxon>Ascomycota</taxon>
        <taxon>Pezizomycotina</taxon>
        <taxon>Lecanoromycetes</taxon>
        <taxon>OSLEUM clade</taxon>
        <taxon>Umbilicariomycetidae</taxon>
        <taxon>Umbilicariales</taxon>
        <taxon>Umbilicariaceae</taxon>
        <taxon>Lasallia</taxon>
    </lineage>
</organism>
<dbReference type="EMBL" id="FWEW01003525">
    <property type="protein sequence ID" value="SLM39560.1"/>
    <property type="molecule type" value="Genomic_DNA"/>
</dbReference>
<accession>A0A1W5D992</accession>
<feature type="compositionally biased region" description="Polar residues" evidence="1">
    <location>
        <begin position="124"/>
        <end position="147"/>
    </location>
</feature>
<feature type="domain" description="DUF7924" evidence="2">
    <location>
        <begin position="386"/>
        <end position="532"/>
    </location>
</feature>
<dbReference type="AlphaFoldDB" id="A0A1W5D992"/>
<reference evidence="4" key="1">
    <citation type="submission" date="2017-03" db="EMBL/GenBank/DDBJ databases">
        <authorList>
            <person name="Sharma R."/>
            <person name="Thines M."/>
        </authorList>
    </citation>
    <scope>NUCLEOTIDE SEQUENCE [LARGE SCALE GENOMIC DNA]</scope>
</reference>
<dbReference type="Pfam" id="PF25545">
    <property type="entry name" value="DUF7924"/>
    <property type="match status" value="1"/>
</dbReference>
<evidence type="ECO:0000259" key="2">
    <source>
        <dbReference type="Pfam" id="PF25545"/>
    </source>
</evidence>
<evidence type="ECO:0000313" key="3">
    <source>
        <dbReference type="EMBL" id="SLM39560.1"/>
    </source>
</evidence>
<dbReference type="Proteomes" id="UP000192927">
    <property type="component" value="Unassembled WGS sequence"/>
</dbReference>
<feature type="compositionally biased region" description="Pro residues" evidence="1">
    <location>
        <begin position="78"/>
        <end position="91"/>
    </location>
</feature>